<dbReference type="Proteomes" id="UP000235371">
    <property type="component" value="Unassembled WGS sequence"/>
</dbReference>
<gene>
    <name evidence="4" type="ORF">K444DRAFT_725641</name>
</gene>
<proteinExistence type="predicted"/>
<dbReference type="STRING" id="1095630.A0A2J6T5W6"/>
<dbReference type="InterPro" id="IPR010730">
    <property type="entry name" value="HET"/>
</dbReference>
<name>A0A2J6T5W6_9HELO</name>
<feature type="region of interest" description="Disordered" evidence="1">
    <location>
        <begin position="483"/>
        <end position="511"/>
    </location>
</feature>
<keyword evidence="5" id="KW-1185">Reference proteome</keyword>
<sequence>LSTVELLSSNIPKYAILSHAWEKEEVRFQELDSLALHYPTQSPQLRKLIYKTRPKGYHKIYETCLRAVKRNLQYAWIDTCCINKESSAELTESINSMFQWYQDAVECYVFLSDLPAGTTSSEGFAGCKWFTRGWTLQELIAPTTVLFHNQSWKYLGTKEEFCDEISLITNINKEVLEGSAQLWNESVAARMSWAAHRETTRIEDLAYCLLGIFEVNMAMIYGEGQNAFRRLQEEIVRQSNDLTVFAWNQASGEEADSGIFAQSPTLFGGSGIIEPIDQALLDPEFSLTNKGLKFDNFKLLWTESRKETRGGERGCRKTYALPLGNRKKKWIAVPLRKIGPGLFVRNGSLITISSNSGDGVAVNFYLHMTPSYSHFFEDSRLKEAVMFPKAQFKIQEVVPKSHWEEANSLFFAPVENLKLVLAASGSITLGGSAVQVVVCIDEVEIYVDGTEYQISASINKGVVSSISKYSIYSVSFAVQTISQPPPSSPSSDRKSNQDSGVSTVFPRMHRL</sequence>
<protein>
    <submittedName>
        <fullName evidence="4">HET-domain-containing protein</fullName>
    </submittedName>
</protein>
<feature type="domain" description="Heterokaryon incompatibility" evidence="2">
    <location>
        <begin position="14"/>
        <end position="113"/>
    </location>
</feature>
<evidence type="ECO:0000313" key="5">
    <source>
        <dbReference type="Proteomes" id="UP000235371"/>
    </source>
</evidence>
<dbReference type="RefSeq" id="XP_024735315.1">
    <property type="nucleotide sequence ID" value="XM_024888651.1"/>
</dbReference>
<evidence type="ECO:0000259" key="3">
    <source>
        <dbReference type="Pfam" id="PF26640"/>
    </source>
</evidence>
<dbReference type="Pfam" id="PF26640">
    <property type="entry name" value="DUF8212"/>
    <property type="match status" value="1"/>
</dbReference>
<dbReference type="EMBL" id="KZ613822">
    <property type="protein sequence ID" value="PMD58411.1"/>
    <property type="molecule type" value="Genomic_DNA"/>
</dbReference>
<accession>A0A2J6T5W6</accession>
<dbReference type="InterPro" id="IPR058525">
    <property type="entry name" value="DUF8212"/>
</dbReference>
<dbReference type="InParanoid" id="A0A2J6T5W6"/>
<dbReference type="OrthoDB" id="674604at2759"/>
<dbReference type="PANTHER" id="PTHR10622:SF12">
    <property type="entry name" value="HET DOMAIN-CONTAINING PROTEIN"/>
    <property type="match status" value="1"/>
</dbReference>
<evidence type="ECO:0000313" key="4">
    <source>
        <dbReference type="EMBL" id="PMD58411.1"/>
    </source>
</evidence>
<dbReference type="Pfam" id="PF06985">
    <property type="entry name" value="HET"/>
    <property type="match status" value="1"/>
</dbReference>
<evidence type="ECO:0000259" key="2">
    <source>
        <dbReference type="Pfam" id="PF06985"/>
    </source>
</evidence>
<feature type="non-terminal residue" evidence="4">
    <location>
        <position position="1"/>
    </location>
</feature>
<dbReference type="PANTHER" id="PTHR10622">
    <property type="entry name" value="HET DOMAIN-CONTAINING PROTEIN"/>
    <property type="match status" value="1"/>
</dbReference>
<organism evidence="4 5">
    <name type="scientific">Hyaloscypha bicolor E</name>
    <dbReference type="NCBI Taxonomy" id="1095630"/>
    <lineage>
        <taxon>Eukaryota</taxon>
        <taxon>Fungi</taxon>
        <taxon>Dikarya</taxon>
        <taxon>Ascomycota</taxon>
        <taxon>Pezizomycotina</taxon>
        <taxon>Leotiomycetes</taxon>
        <taxon>Helotiales</taxon>
        <taxon>Hyaloscyphaceae</taxon>
        <taxon>Hyaloscypha</taxon>
        <taxon>Hyaloscypha bicolor</taxon>
    </lineage>
</organism>
<feature type="domain" description="DUF8212" evidence="3">
    <location>
        <begin position="226"/>
        <end position="251"/>
    </location>
</feature>
<reference evidence="4 5" key="1">
    <citation type="submission" date="2016-04" db="EMBL/GenBank/DDBJ databases">
        <title>A degradative enzymes factory behind the ericoid mycorrhizal symbiosis.</title>
        <authorList>
            <consortium name="DOE Joint Genome Institute"/>
            <person name="Martino E."/>
            <person name="Morin E."/>
            <person name="Grelet G."/>
            <person name="Kuo A."/>
            <person name="Kohler A."/>
            <person name="Daghino S."/>
            <person name="Barry K."/>
            <person name="Choi C."/>
            <person name="Cichocki N."/>
            <person name="Clum A."/>
            <person name="Copeland A."/>
            <person name="Hainaut M."/>
            <person name="Haridas S."/>
            <person name="Labutti K."/>
            <person name="Lindquist E."/>
            <person name="Lipzen A."/>
            <person name="Khouja H.-R."/>
            <person name="Murat C."/>
            <person name="Ohm R."/>
            <person name="Olson A."/>
            <person name="Spatafora J."/>
            <person name="Veneault-Fourrey C."/>
            <person name="Henrissat B."/>
            <person name="Grigoriev I."/>
            <person name="Martin F."/>
            <person name="Perotto S."/>
        </authorList>
    </citation>
    <scope>NUCLEOTIDE SEQUENCE [LARGE SCALE GENOMIC DNA]</scope>
    <source>
        <strain evidence="4 5">E</strain>
    </source>
</reference>
<evidence type="ECO:0000256" key="1">
    <source>
        <dbReference type="SAM" id="MobiDB-lite"/>
    </source>
</evidence>
<dbReference type="GeneID" id="36596727"/>
<dbReference type="AlphaFoldDB" id="A0A2J6T5W6"/>